<evidence type="ECO:0000313" key="3">
    <source>
        <dbReference type="Proteomes" id="UP001196565"/>
    </source>
</evidence>
<evidence type="ECO:0000256" key="1">
    <source>
        <dbReference type="SAM" id="Phobius"/>
    </source>
</evidence>
<evidence type="ECO:0000313" key="2">
    <source>
        <dbReference type="EMBL" id="MBW6399789.1"/>
    </source>
</evidence>
<protein>
    <submittedName>
        <fullName evidence="2">Uncharacterized protein</fullName>
    </submittedName>
</protein>
<feature type="transmembrane region" description="Helical" evidence="1">
    <location>
        <begin position="6"/>
        <end position="24"/>
    </location>
</feature>
<keyword evidence="1" id="KW-0472">Membrane</keyword>
<proteinExistence type="predicted"/>
<gene>
    <name evidence="2" type="ORF">KPL78_18155</name>
</gene>
<comment type="caution">
    <text evidence="2">The sequence shown here is derived from an EMBL/GenBank/DDBJ whole genome shotgun (WGS) entry which is preliminary data.</text>
</comment>
<sequence>MFDNATLNLFIAITVFVIVTVGGRDLLARAFGLSKAIAQAISGLVAIGVAVGFLLLVG</sequence>
<dbReference type="EMBL" id="JAHYBZ010000006">
    <property type="protein sequence ID" value="MBW6399789.1"/>
    <property type="molecule type" value="Genomic_DNA"/>
</dbReference>
<name>A0ABS7ABW2_9PROT</name>
<keyword evidence="1" id="KW-1133">Transmembrane helix</keyword>
<organism evidence="2 3">
    <name type="scientific">Roseomonas alba</name>
    <dbReference type="NCBI Taxonomy" id="2846776"/>
    <lineage>
        <taxon>Bacteria</taxon>
        <taxon>Pseudomonadati</taxon>
        <taxon>Pseudomonadota</taxon>
        <taxon>Alphaproteobacteria</taxon>
        <taxon>Acetobacterales</taxon>
        <taxon>Roseomonadaceae</taxon>
        <taxon>Roseomonas</taxon>
    </lineage>
</organism>
<accession>A0ABS7ABW2</accession>
<dbReference type="Proteomes" id="UP001196565">
    <property type="component" value="Unassembled WGS sequence"/>
</dbReference>
<feature type="transmembrane region" description="Helical" evidence="1">
    <location>
        <begin position="36"/>
        <end position="57"/>
    </location>
</feature>
<keyword evidence="3" id="KW-1185">Reference proteome</keyword>
<keyword evidence="1" id="KW-0812">Transmembrane</keyword>
<reference evidence="2 3" key="1">
    <citation type="submission" date="2021-07" db="EMBL/GenBank/DDBJ databases">
        <authorList>
            <person name="So Y."/>
        </authorList>
    </citation>
    <scope>NUCLEOTIDE SEQUENCE [LARGE SCALE GENOMIC DNA]</scope>
    <source>
        <strain evidence="2 3">HJA6</strain>
    </source>
</reference>
<dbReference type="RefSeq" id="WP_219764384.1">
    <property type="nucleotide sequence ID" value="NZ_JAHYBZ010000006.1"/>
</dbReference>